<sequence>MLCISGLSSSLYAQSDKPKLPERATLRQLIDYALENKISVKQAQIDEEIGRKDIASALSGWFPQISANGSYTHNIETPTTFFNGQNIKMTGQENTSAVVLQADQQLLNPSLIQASKASKYVKQQNAQNTESTKINTVVDVSKAYYDILTSEEQVKIIQENISRLQKQYNDAKVRYETGLVDKTDFKRAQIGLSNAKADEKRTVELRKYKYDYLKQVLGLGAVDNISLSFADKSMENEISLDTTVQLSYQNRIEYQQMLTAKKLQNINTQYQKSTFLPNLSAYYNYAWDFRDKSFNNLYNQNFPRSAAGLTLSLPVFQGTKRLQQIQKSKLQEERLDWDIINLENQINSQHSLAMATYKSNLNDWKTNKDNVDLSKEVYNTIKLQYDEGIKTYLDLMTAETDLRTSQLNYLNALYAVLSSKIDVQKALGIIE</sequence>
<evidence type="ECO:0000313" key="10">
    <source>
        <dbReference type="Proteomes" id="UP001597118"/>
    </source>
</evidence>
<comment type="similarity">
    <text evidence="2">Belongs to the outer membrane factor (OMF) (TC 1.B.17) family.</text>
</comment>
<dbReference type="Gene3D" id="1.20.1600.10">
    <property type="entry name" value="Outer membrane efflux proteins (OEP)"/>
    <property type="match status" value="1"/>
</dbReference>
<keyword evidence="6" id="KW-0472">Membrane</keyword>
<dbReference type="InterPro" id="IPR003423">
    <property type="entry name" value="OMP_efflux"/>
</dbReference>
<keyword evidence="7" id="KW-0998">Cell outer membrane</keyword>
<dbReference type="PANTHER" id="PTHR30026">
    <property type="entry name" value="OUTER MEMBRANE PROTEIN TOLC"/>
    <property type="match status" value="1"/>
</dbReference>
<evidence type="ECO:0000256" key="5">
    <source>
        <dbReference type="ARBA" id="ARBA00022692"/>
    </source>
</evidence>
<name>A0ABW4ICZ4_9SPHI</name>
<dbReference type="SUPFAM" id="SSF56954">
    <property type="entry name" value="Outer membrane efflux proteins (OEP)"/>
    <property type="match status" value="1"/>
</dbReference>
<dbReference type="Pfam" id="PF02321">
    <property type="entry name" value="OEP"/>
    <property type="match status" value="2"/>
</dbReference>
<evidence type="ECO:0000256" key="2">
    <source>
        <dbReference type="ARBA" id="ARBA00007613"/>
    </source>
</evidence>
<dbReference type="InterPro" id="IPR051906">
    <property type="entry name" value="TolC-like"/>
</dbReference>
<reference evidence="10" key="1">
    <citation type="journal article" date="2019" name="Int. J. Syst. Evol. Microbiol.">
        <title>The Global Catalogue of Microorganisms (GCM) 10K type strain sequencing project: providing services to taxonomists for standard genome sequencing and annotation.</title>
        <authorList>
            <consortium name="The Broad Institute Genomics Platform"/>
            <consortium name="The Broad Institute Genome Sequencing Center for Infectious Disease"/>
            <person name="Wu L."/>
            <person name="Ma J."/>
        </authorList>
    </citation>
    <scope>NUCLEOTIDE SEQUENCE [LARGE SCALE GENOMIC DNA]</scope>
    <source>
        <strain evidence="10">CCUG 53762</strain>
    </source>
</reference>
<evidence type="ECO:0000256" key="6">
    <source>
        <dbReference type="ARBA" id="ARBA00023136"/>
    </source>
</evidence>
<evidence type="ECO:0000256" key="8">
    <source>
        <dbReference type="SAM" id="Coils"/>
    </source>
</evidence>
<evidence type="ECO:0000256" key="7">
    <source>
        <dbReference type="ARBA" id="ARBA00023237"/>
    </source>
</evidence>
<protein>
    <submittedName>
        <fullName evidence="9">TolC family protein</fullName>
    </submittedName>
</protein>
<organism evidence="9 10">
    <name type="scientific">Pseudopedobacter beijingensis</name>
    <dbReference type="NCBI Taxonomy" id="1207056"/>
    <lineage>
        <taxon>Bacteria</taxon>
        <taxon>Pseudomonadati</taxon>
        <taxon>Bacteroidota</taxon>
        <taxon>Sphingobacteriia</taxon>
        <taxon>Sphingobacteriales</taxon>
        <taxon>Sphingobacteriaceae</taxon>
        <taxon>Pseudopedobacter</taxon>
    </lineage>
</organism>
<accession>A0ABW4ICZ4</accession>
<evidence type="ECO:0000256" key="1">
    <source>
        <dbReference type="ARBA" id="ARBA00004442"/>
    </source>
</evidence>
<gene>
    <name evidence="9" type="ORF">ACFSAH_08225</name>
</gene>
<proteinExistence type="inferred from homology"/>
<evidence type="ECO:0000256" key="4">
    <source>
        <dbReference type="ARBA" id="ARBA00022452"/>
    </source>
</evidence>
<feature type="coiled-coil region" evidence="8">
    <location>
        <begin position="147"/>
        <end position="174"/>
    </location>
</feature>
<comment type="subcellular location">
    <subcellularLocation>
        <location evidence="1">Cell outer membrane</location>
    </subcellularLocation>
</comment>
<keyword evidence="3" id="KW-0813">Transport</keyword>
<dbReference type="EMBL" id="JBHUDG010000012">
    <property type="protein sequence ID" value="MFD1629859.1"/>
    <property type="molecule type" value="Genomic_DNA"/>
</dbReference>
<dbReference type="RefSeq" id="WP_379662237.1">
    <property type="nucleotide sequence ID" value="NZ_JBHUDG010000012.1"/>
</dbReference>
<evidence type="ECO:0000313" key="9">
    <source>
        <dbReference type="EMBL" id="MFD1629859.1"/>
    </source>
</evidence>
<dbReference type="PANTHER" id="PTHR30026:SF20">
    <property type="entry name" value="OUTER MEMBRANE PROTEIN TOLC"/>
    <property type="match status" value="1"/>
</dbReference>
<keyword evidence="4" id="KW-1134">Transmembrane beta strand</keyword>
<evidence type="ECO:0000256" key="3">
    <source>
        <dbReference type="ARBA" id="ARBA00022448"/>
    </source>
</evidence>
<dbReference type="Proteomes" id="UP001597118">
    <property type="component" value="Unassembled WGS sequence"/>
</dbReference>
<comment type="caution">
    <text evidence="9">The sequence shown here is derived from an EMBL/GenBank/DDBJ whole genome shotgun (WGS) entry which is preliminary data.</text>
</comment>
<keyword evidence="8" id="KW-0175">Coiled coil</keyword>
<keyword evidence="5" id="KW-0812">Transmembrane</keyword>
<keyword evidence="10" id="KW-1185">Reference proteome</keyword>